<evidence type="ECO:0000256" key="5">
    <source>
        <dbReference type="HAMAP-Rule" id="MF_00373"/>
    </source>
</evidence>
<dbReference type="SUPFAM" id="SSF143800">
    <property type="entry name" value="L28p-like"/>
    <property type="match status" value="1"/>
</dbReference>
<evidence type="ECO:0000256" key="2">
    <source>
        <dbReference type="ARBA" id="ARBA00022980"/>
    </source>
</evidence>
<sequence length="86" mass="9768">MAIIKAGRKNSNSLNIRIMITYRMSMKCQNCGKGSQYGHFVSHAKNRIKRTFKPNLHRVTVVKNGIKQRLSLCSSCVRQLKKAAFA</sequence>
<protein>
    <recommendedName>
        <fullName evidence="4 5">Large ribosomal subunit protein bL28</fullName>
    </recommendedName>
</protein>
<keyword evidence="3 5" id="KW-0687">Ribonucleoprotein</keyword>
<dbReference type="GO" id="GO:0006412">
    <property type="term" value="P:translation"/>
    <property type="evidence" value="ECO:0007669"/>
    <property type="project" value="UniProtKB-UniRule"/>
</dbReference>
<dbReference type="EMBL" id="PCSQ01000104">
    <property type="protein sequence ID" value="PIP51956.1"/>
    <property type="molecule type" value="Genomic_DNA"/>
</dbReference>
<dbReference type="InterPro" id="IPR050096">
    <property type="entry name" value="Bacterial_rp_bL28"/>
</dbReference>
<dbReference type="Proteomes" id="UP000231081">
    <property type="component" value="Unassembled WGS sequence"/>
</dbReference>
<organism evidence="6 7">
    <name type="scientific">Candidatus Beckwithbacteria bacterium CG23_combo_of_CG06-09_8_20_14_all_47_9</name>
    <dbReference type="NCBI Taxonomy" id="1974498"/>
    <lineage>
        <taxon>Bacteria</taxon>
        <taxon>Candidatus Beckwithiibacteriota</taxon>
    </lineage>
</organism>
<dbReference type="InterPro" id="IPR001383">
    <property type="entry name" value="Ribosomal_bL28_bact-type"/>
</dbReference>
<dbReference type="Gene3D" id="2.30.170.40">
    <property type="entry name" value="Ribosomal protein L28/L24"/>
    <property type="match status" value="1"/>
</dbReference>
<dbReference type="NCBIfam" id="TIGR00009">
    <property type="entry name" value="L28"/>
    <property type="match status" value="1"/>
</dbReference>
<gene>
    <name evidence="5 6" type="primary">rpmB</name>
    <name evidence="6" type="ORF">COX09_04260</name>
</gene>
<dbReference type="PANTHER" id="PTHR39080">
    <property type="entry name" value="50S RIBOSOMAL PROTEIN L28"/>
    <property type="match status" value="1"/>
</dbReference>
<accession>A0A2H0B2S1</accession>
<name>A0A2H0B2S1_9BACT</name>
<comment type="similarity">
    <text evidence="1 5">Belongs to the bacterial ribosomal protein bL28 family.</text>
</comment>
<dbReference type="GO" id="GO:0005840">
    <property type="term" value="C:ribosome"/>
    <property type="evidence" value="ECO:0007669"/>
    <property type="project" value="UniProtKB-KW"/>
</dbReference>
<evidence type="ECO:0000313" key="6">
    <source>
        <dbReference type="EMBL" id="PIP51956.1"/>
    </source>
</evidence>
<dbReference type="PANTHER" id="PTHR39080:SF1">
    <property type="entry name" value="LARGE RIBOSOMAL SUBUNIT PROTEIN BL28A"/>
    <property type="match status" value="1"/>
</dbReference>
<dbReference type="InterPro" id="IPR037147">
    <property type="entry name" value="Ribosomal_bL28_sf"/>
</dbReference>
<dbReference type="AlphaFoldDB" id="A0A2H0B2S1"/>
<evidence type="ECO:0000313" key="7">
    <source>
        <dbReference type="Proteomes" id="UP000231081"/>
    </source>
</evidence>
<evidence type="ECO:0000256" key="1">
    <source>
        <dbReference type="ARBA" id="ARBA00008760"/>
    </source>
</evidence>
<dbReference type="Pfam" id="PF00830">
    <property type="entry name" value="Ribosomal_L28"/>
    <property type="match status" value="1"/>
</dbReference>
<evidence type="ECO:0000256" key="3">
    <source>
        <dbReference type="ARBA" id="ARBA00023274"/>
    </source>
</evidence>
<dbReference type="InterPro" id="IPR034704">
    <property type="entry name" value="Ribosomal_bL28/bL31-like_sf"/>
</dbReference>
<dbReference type="InterPro" id="IPR026569">
    <property type="entry name" value="Ribosomal_bL28"/>
</dbReference>
<reference evidence="6 7" key="1">
    <citation type="submission" date="2017-09" db="EMBL/GenBank/DDBJ databases">
        <title>Depth-based differentiation of microbial function through sediment-hosted aquifers and enrichment of novel symbionts in the deep terrestrial subsurface.</title>
        <authorList>
            <person name="Probst A.J."/>
            <person name="Ladd B."/>
            <person name="Jarett J.K."/>
            <person name="Geller-Mcgrath D.E."/>
            <person name="Sieber C.M."/>
            <person name="Emerson J.B."/>
            <person name="Anantharaman K."/>
            <person name="Thomas B.C."/>
            <person name="Malmstrom R."/>
            <person name="Stieglmeier M."/>
            <person name="Klingl A."/>
            <person name="Woyke T."/>
            <person name="Ryan C.M."/>
            <person name="Banfield J.F."/>
        </authorList>
    </citation>
    <scope>NUCLEOTIDE SEQUENCE [LARGE SCALE GENOMIC DNA]</scope>
    <source>
        <strain evidence="6">CG23_combo_of_CG06-09_8_20_14_all_47_9</strain>
    </source>
</reference>
<keyword evidence="2 5" id="KW-0689">Ribosomal protein</keyword>
<dbReference type="GO" id="GO:0003735">
    <property type="term" value="F:structural constituent of ribosome"/>
    <property type="evidence" value="ECO:0007669"/>
    <property type="project" value="InterPro"/>
</dbReference>
<comment type="caution">
    <text evidence="6">The sequence shown here is derived from an EMBL/GenBank/DDBJ whole genome shotgun (WGS) entry which is preliminary data.</text>
</comment>
<dbReference type="HAMAP" id="MF_00373">
    <property type="entry name" value="Ribosomal_bL28"/>
    <property type="match status" value="1"/>
</dbReference>
<proteinExistence type="inferred from homology"/>
<dbReference type="GO" id="GO:1990904">
    <property type="term" value="C:ribonucleoprotein complex"/>
    <property type="evidence" value="ECO:0007669"/>
    <property type="project" value="UniProtKB-KW"/>
</dbReference>
<evidence type="ECO:0000256" key="4">
    <source>
        <dbReference type="ARBA" id="ARBA00035174"/>
    </source>
</evidence>